<dbReference type="Proteomes" id="UP000245708">
    <property type="component" value="Unassembled WGS sequence"/>
</dbReference>
<keyword evidence="1" id="KW-0732">Signal</keyword>
<proteinExistence type="predicted"/>
<dbReference type="EMBL" id="QGGW01000002">
    <property type="protein sequence ID" value="PWK61520.1"/>
    <property type="molecule type" value="Genomic_DNA"/>
</dbReference>
<comment type="caution">
    <text evidence="2">The sequence shown here is derived from an EMBL/GenBank/DDBJ whole genome shotgun (WGS) entry which is preliminary data.</text>
</comment>
<accession>A0A316GNI6</accession>
<sequence>MHSSCTGPLSSRVCLLAALIALCTAPAVGQSDPAREMLLRMDPPDAALRYTVIGRETALMPWDIESIDLSESGGITDIFIRLAPEAAATLAAMTELASGSRMVVRICGHVLRDTDVTEANPTGTLYLPNTTAARGEAVRALWQGRTRCDRLAPEVFADGN</sequence>
<keyword evidence="3" id="KW-1185">Reference proteome</keyword>
<feature type="signal peptide" evidence="1">
    <location>
        <begin position="1"/>
        <end position="29"/>
    </location>
</feature>
<feature type="chain" id="PRO_5016455131" evidence="1">
    <location>
        <begin position="30"/>
        <end position="160"/>
    </location>
</feature>
<name>A0A316GNI6_9RHOB</name>
<gene>
    <name evidence="2" type="ORF">C7455_102209</name>
</gene>
<evidence type="ECO:0000256" key="1">
    <source>
        <dbReference type="SAM" id="SignalP"/>
    </source>
</evidence>
<evidence type="ECO:0000313" key="3">
    <source>
        <dbReference type="Proteomes" id="UP000245708"/>
    </source>
</evidence>
<organism evidence="2 3">
    <name type="scientific">Roseicyclus mahoneyensis</name>
    <dbReference type="NCBI Taxonomy" id="164332"/>
    <lineage>
        <taxon>Bacteria</taxon>
        <taxon>Pseudomonadati</taxon>
        <taxon>Pseudomonadota</taxon>
        <taxon>Alphaproteobacteria</taxon>
        <taxon>Rhodobacterales</taxon>
        <taxon>Roseobacteraceae</taxon>
        <taxon>Roseicyclus</taxon>
    </lineage>
</organism>
<evidence type="ECO:0000313" key="2">
    <source>
        <dbReference type="EMBL" id="PWK61520.1"/>
    </source>
</evidence>
<dbReference type="AlphaFoldDB" id="A0A316GNI6"/>
<reference evidence="2 3" key="1">
    <citation type="submission" date="2018-05" db="EMBL/GenBank/DDBJ databases">
        <title>Genomic Encyclopedia of Type Strains, Phase IV (KMG-IV): sequencing the most valuable type-strain genomes for metagenomic binning, comparative biology and taxonomic classification.</title>
        <authorList>
            <person name="Goeker M."/>
        </authorList>
    </citation>
    <scope>NUCLEOTIDE SEQUENCE [LARGE SCALE GENOMIC DNA]</scope>
    <source>
        <strain evidence="2 3">DSM 16097</strain>
    </source>
</reference>
<protein>
    <submittedName>
        <fullName evidence="2">Uncharacterized protein</fullName>
    </submittedName>
</protein>